<dbReference type="InterPro" id="IPR014044">
    <property type="entry name" value="CAP_dom"/>
</dbReference>
<sequence>MELKTFARAVALGTTLLLAGGAVPASTLAQAAPAPSGSQAQVLATSAPTATGAVPRAAWSGAIRTSDQAAVNDAYWKSWAPAQTLRTGWGGDLSGCRAGAPSAESRTATLGAINFVRSLGGLAPVSFDPKLDATAQSAALIMSANKALSHAPPSSWRCYSSVGRSSAGKSNLALDPSGLTAGQAVDLYMSEPGAANYVVGHRRWVMNPFAVTMGSGATDTAHALTVIGAKSTSRPNPSWVPWPTKGWFPSTMEPDGRWSLSAGASMDLRYASVRVTRDGTAIKAVKQRVVNGYARPTLVFQVPASLATSGTFKVSVTGIRRAGTSKRYSTSWTTTMFTPQAPAPATQPAP</sequence>
<dbReference type="STRING" id="642780.SAMN04488570_1654"/>
<dbReference type="Gene3D" id="3.40.33.10">
    <property type="entry name" value="CAP"/>
    <property type="match status" value="1"/>
</dbReference>
<evidence type="ECO:0000256" key="1">
    <source>
        <dbReference type="SAM" id="SignalP"/>
    </source>
</evidence>
<feature type="domain" description="SCP" evidence="2">
    <location>
        <begin position="110"/>
        <end position="219"/>
    </location>
</feature>
<evidence type="ECO:0000313" key="4">
    <source>
        <dbReference type="Proteomes" id="UP000198859"/>
    </source>
</evidence>
<keyword evidence="1" id="KW-0732">Signal</keyword>
<name>A0A1H1RCQ1_9ACTN</name>
<accession>A0A1H1RCQ1</accession>
<dbReference type="Proteomes" id="UP000198859">
    <property type="component" value="Chromosome I"/>
</dbReference>
<feature type="signal peptide" evidence="1">
    <location>
        <begin position="1"/>
        <end position="31"/>
    </location>
</feature>
<dbReference type="EMBL" id="LT629757">
    <property type="protein sequence ID" value="SDS33547.1"/>
    <property type="molecule type" value="Genomic_DNA"/>
</dbReference>
<organism evidence="3 4">
    <name type="scientific">Nocardioides scoriae</name>
    <dbReference type="NCBI Taxonomy" id="642780"/>
    <lineage>
        <taxon>Bacteria</taxon>
        <taxon>Bacillati</taxon>
        <taxon>Actinomycetota</taxon>
        <taxon>Actinomycetes</taxon>
        <taxon>Propionibacteriales</taxon>
        <taxon>Nocardioidaceae</taxon>
        <taxon>Nocardioides</taxon>
    </lineage>
</organism>
<dbReference type="RefSeq" id="WP_091728289.1">
    <property type="nucleotide sequence ID" value="NZ_LT629757.1"/>
</dbReference>
<dbReference type="SUPFAM" id="SSF55797">
    <property type="entry name" value="PR-1-like"/>
    <property type="match status" value="1"/>
</dbReference>
<dbReference type="CDD" id="cd05379">
    <property type="entry name" value="CAP_bacterial"/>
    <property type="match status" value="1"/>
</dbReference>
<dbReference type="Pfam" id="PF00188">
    <property type="entry name" value="CAP"/>
    <property type="match status" value="1"/>
</dbReference>
<evidence type="ECO:0000313" key="3">
    <source>
        <dbReference type="EMBL" id="SDS33547.1"/>
    </source>
</evidence>
<gene>
    <name evidence="3" type="ORF">SAMN04488570_1654</name>
</gene>
<proteinExistence type="predicted"/>
<dbReference type="InterPro" id="IPR035940">
    <property type="entry name" value="CAP_sf"/>
</dbReference>
<dbReference type="AlphaFoldDB" id="A0A1H1RCQ1"/>
<dbReference type="OrthoDB" id="1766522at2"/>
<reference evidence="4" key="1">
    <citation type="submission" date="2016-10" db="EMBL/GenBank/DDBJ databases">
        <authorList>
            <person name="Varghese N."/>
            <person name="Submissions S."/>
        </authorList>
    </citation>
    <scope>NUCLEOTIDE SEQUENCE [LARGE SCALE GENOMIC DNA]</scope>
    <source>
        <strain evidence="4">DSM 22127</strain>
    </source>
</reference>
<protein>
    <submittedName>
        <fullName evidence="3">Cysteine-rich secretory protein family protein</fullName>
    </submittedName>
</protein>
<feature type="chain" id="PRO_5009258710" evidence="1">
    <location>
        <begin position="32"/>
        <end position="350"/>
    </location>
</feature>
<keyword evidence="4" id="KW-1185">Reference proteome</keyword>
<evidence type="ECO:0000259" key="2">
    <source>
        <dbReference type="Pfam" id="PF00188"/>
    </source>
</evidence>